<dbReference type="EMBL" id="JAUEPT010000123">
    <property type="protein sequence ID" value="KAK0431101.1"/>
    <property type="molecule type" value="Genomic_DNA"/>
</dbReference>
<evidence type="ECO:0000313" key="1">
    <source>
        <dbReference type="EMBL" id="KAK0431101.1"/>
    </source>
</evidence>
<dbReference type="Proteomes" id="UP001175226">
    <property type="component" value="Unassembled WGS sequence"/>
</dbReference>
<evidence type="ECO:0000313" key="2">
    <source>
        <dbReference type="Proteomes" id="UP001175226"/>
    </source>
</evidence>
<organism evidence="1 2">
    <name type="scientific">Armillaria borealis</name>
    <dbReference type="NCBI Taxonomy" id="47425"/>
    <lineage>
        <taxon>Eukaryota</taxon>
        <taxon>Fungi</taxon>
        <taxon>Dikarya</taxon>
        <taxon>Basidiomycota</taxon>
        <taxon>Agaricomycotina</taxon>
        <taxon>Agaricomycetes</taxon>
        <taxon>Agaricomycetidae</taxon>
        <taxon>Agaricales</taxon>
        <taxon>Marasmiineae</taxon>
        <taxon>Physalacriaceae</taxon>
        <taxon>Armillaria</taxon>
    </lineage>
</organism>
<name>A0AA39MDS2_9AGAR</name>
<protein>
    <submittedName>
        <fullName evidence="1">Uncharacterized protein</fullName>
    </submittedName>
</protein>
<gene>
    <name evidence="1" type="ORF">EV421DRAFT_1855019</name>
</gene>
<keyword evidence="2" id="KW-1185">Reference proteome</keyword>
<accession>A0AA39MDS2</accession>
<comment type="caution">
    <text evidence="1">The sequence shown here is derived from an EMBL/GenBank/DDBJ whole genome shotgun (WGS) entry which is preliminary data.</text>
</comment>
<sequence>MFRSSSHLTNDWPFIPRLPEEADETKRYIAQNIQQVTEENVRYIRSYHPTFEDADFVFVYCNPSSLRESVWIVHPAFARSNIFLLDNLFVAGQEVHPFEHNPPETGQPAILAGHYRPIDDPLVRTTLNPRVPLSDDDISIIRKQWPSIIGVRVYVCGAISLLLHQWEDIDQVEITSGWSTGIGGLRAQIECAQNLEPFVDRTPCALKNGTRHSGTKQIGSTGLRIRGRFGADKNIVSDAIITDTHSFVYTPRGMSPHLSLKDVPVRQILFDITRDILLMIKFHVASTQTCRTVCSWPSVSWALTRLVGDTSPLEKEVYAGSQKVGKITKCYDSPSLAFVYPFGYRHDLSLITDDALPAPTLPPGLPIITGFEPTFDAVLRPDCPLFVASYCLEDAVPVQVLGTQYTWEPNSEASDISRCLLWRSSNESDAMGSVLCLGSPGAHETRVVAFQNFEVDMLHDEGPVPLAKDQRPFFRYKGGFALPKEVLESQVVMPQPEA</sequence>
<proteinExistence type="predicted"/>
<reference evidence="1" key="1">
    <citation type="submission" date="2023-06" db="EMBL/GenBank/DDBJ databases">
        <authorList>
            <consortium name="Lawrence Berkeley National Laboratory"/>
            <person name="Ahrendt S."/>
            <person name="Sahu N."/>
            <person name="Indic B."/>
            <person name="Wong-Bajracharya J."/>
            <person name="Merenyi Z."/>
            <person name="Ke H.-M."/>
            <person name="Monk M."/>
            <person name="Kocsube S."/>
            <person name="Drula E."/>
            <person name="Lipzen A."/>
            <person name="Balint B."/>
            <person name="Henrissat B."/>
            <person name="Andreopoulos B."/>
            <person name="Martin F.M."/>
            <person name="Harder C.B."/>
            <person name="Rigling D."/>
            <person name="Ford K.L."/>
            <person name="Foster G.D."/>
            <person name="Pangilinan J."/>
            <person name="Papanicolaou A."/>
            <person name="Barry K."/>
            <person name="LaButti K."/>
            <person name="Viragh M."/>
            <person name="Koriabine M."/>
            <person name="Yan M."/>
            <person name="Riley R."/>
            <person name="Champramary S."/>
            <person name="Plett K.L."/>
            <person name="Tsai I.J."/>
            <person name="Slot J."/>
            <person name="Sipos G."/>
            <person name="Plett J."/>
            <person name="Nagy L.G."/>
            <person name="Grigoriev I.V."/>
        </authorList>
    </citation>
    <scope>NUCLEOTIDE SEQUENCE</scope>
    <source>
        <strain evidence="1">FPL87.14</strain>
    </source>
</reference>
<dbReference type="AlphaFoldDB" id="A0AA39MDS2"/>